<dbReference type="InterPro" id="IPR007219">
    <property type="entry name" value="XnlR_reg_dom"/>
</dbReference>
<dbReference type="EMBL" id="JBFXLS010000075">
    <property type="protein sequence ID" value="KAL2819666.1"/>
    <property type="molecule type" value="Genomic_DNA"/>
</dbReference>
<sequence>MSEMEFAELDAPLLPTMFDGYSARSALVDSMIALGIQHSHATGLAGRILGLQQLPSQQYNHAAPSPEAAWPGFEYFHRCRECMRTNTQVTLETLRCHTLMILYLMKGNAFRDAYNLLGITVRKAYIAKLHRLPPSHLPEAEKTARMQLWWMLFSLDLQCSLQLYMPAASQKSLIKCPFPTEDALACYVSSVSNHEEGISACTYSIHLVNLAVIVTDIAACVSTADLVDGDSTTPTALEHHALNLSSALESLEVWRDQIPSKLLMSQSGNGPGRPAWMQRQTVLLDLHYHNAYTLIQRPFIHLRSTHSNNTSGTISPPRPQQPHVERHITSALHHAIEIVETVFTICSMSDVLYGWSEVLQPLWNATLTIMAYIYANSLSSMVPRALDTLTRAQAVFDSFSPTCPGALSAKDIVQSLANSLQNIMAHDPCAVLNDDPMGWDLFASLLEEHQTFLDGLESAPSSTNDLYNSVLFPPFIPSAPHINTPDFNSVTMQFGDS</sequence>
<evidence type="ECO:0000256" key="1">
    <source>
        <dbReference type="ARBA" id="ARBA00023015"/>
    </source>
</evidence>
<dbReference type="Proteomes" id="UP001610335">
    <property type="component" value="Unassembled WGS sequence"/>
</dbReference>
<comment type="caution">
    <text evidence="5">The sequence shown here is derived from an EMBL/GenBank/DDBJ whole genome shotgun (WGS) entry which is preliminary data.</text>
</comment>
<dbReference type="SMART" id="SM00906">
    <property type="entry name" value="Fungal_trans"/>
    <property type="match status" value="1"/>
</dbReference>
<dbReference type="PANTHER" id="PTHR47424:SF12">
    <property type="entry name" value="TRANSCRIPTION FACTOR ASQA"/>
    <property type="match status" value="1"/>
</dbReference>
<evidence type="ECO:0000313" key="6">
    <source>
        <dbReference type="Proteomes" id="UP001610335"/>
    </source>
</evidence>
<dbReference type="CDD" id="cd12148">
    <property type="entry name" value="fungal_TF_MHR"/>
    <property type="match status" value="1"/>
</dbReference>
<keyword evidence="1" id="KW-0805">Transcription regulation</keyword>
<protein>
    <recommendedName>
        <fullName evidence="4">Xylanolytic transcriptional activator regulatory domain-containing protein</fullName>
    </recommendedName>
</protein>
<proteinExistence type="predicted"/>
<accession>A0ABR4HVY8</accession>
<feature type="domain" description="Xylanolytic transcriptional activator regulatory" evidence="4">
    <location>
        <begin position="113"/>
        <end position="185"/>
    </location>
</feature>
<dbReference type="Pfam" id="PF04082">
    <property type="entry name" value="Fungal_trans"/>
    <property type="match status" value="1"/>
</dbReference>
<evidence type="ECO:0000259" key="4">
    <source>
        <dbReference type="SMART" id="SM00906"/>
    </source>
</evidence>
<name>A0ABR4HVY8_9EURO</name>
<evidence type="ECO:0000256" key="3">
    <source>
        <dbReference type="ARBA" id="ARBA00023242"/>
    </source>
</evidence>
<evidence type="ECO:0000256" key="2">
    <source>
        <dbReference type="ARBA" id="ARBA00023163"/>
    </source>
</evidence>
<organism evidence="5 6">
    <name type="scientific">Aspergillus cavernicola</name>
    <dbReference type="NCBI Taxonomy" id="176166"/>
    <lineage>
        <taxon>Eukaryota</taxon>
        <taxon>Fungi</taxon>
        <taxon>Dikarya</taxon>
        <taxon>Ascomycota</taxon>
        <taxon>Pezizomycotina</taxon>
        <taxon>Eurotiomycetes</taxon>
        <taxon>Eurotiomycetidae</taxon>
        <taxon>Eurotiales</taxon>
        <taxon>Aspergillaceae</taxon>
        <taxon>Aspergillus</taxon>
        <taxon>Aspergillus subgen. Nidulantes</taxon>
    </lineage>
</organism>
<dbReference type="InterPro" id="IPR051127">
    <property type="entry name" value="Fungal_SecMet_Regulators"/>
</dbReference>
<dbReference type="PANTHER" id="PTHR47424">
    <property type="entry name" value="REGULATORY PROTEIN GAL4"/>
    <property type="match status" value="1"/>
</dbReference>
<evidence type="ECO:0000313" key="5">
    <source>
        <dbReference type="EMBL" id="KAL2819666.1"/>
    </source>
</evidence>
<reference evidence="5 6" key="1">
    <citation type="submission" date="2024-07" db="EMBL/GenBank/DDBJ databases">
        <title>Section-level genome sequencing and comparative genomics of Aspergillus sections Usti and Cavernicolus.</title>
        <authorList>
            <consortium name="Lawrence Berkeley National Laboratory"/>
            <person name="Nybo J.L."/>
            <person name="Vesth T.C."/>
            <person name="Theobald S."/>
            <person name="Frisvad J.C."/>
            <person name="Larsen T.O."/>
            <person name="Kjaerboelling I."/>
            <person name="Rothschild-Mancinelli K."/>
            <person name="Lyhne E.K."/>
            <person name="Kogle M.E."/>
            <person name="Barry K."/>
            <person name="Clum A."/>
            <person name="Na H."/>
            <person name="Ledsgaard L."/>
            <person name="Lin J."/>
            <person name="Lipzen A."/>
            <person name="Kuo A."/>
            <person name="Riley R."/>
            <person name="Mondo S."/>
            <person name="LaButti K."/>
            <person name="Haridas S."/>
            <person name="Pangalinan J."/>
            <person name="Salamov A.A."/>
            <person name="Simmons B.A."/>
            <person name="Magnuson J.K."/>
            <person name="Chen J."/>
            <person name="Drula E."/>
            <person name="Henrissat B."/>
            <person name="Wiebenga A."/>
            <person name="Lubbers R.J."/>
            <person name="Gomes A.C."/>
            <person name="Makela M.R."/>
            <person name="Stajich J."/>
            <person name="Grigoriev I.V."/>
            <person name="Mortensen U.H."/>
            <person name="De vries R.P."/>
            <person name="Baker S.E."/>
            <person name="Andersen M.R."/>
        </authorList>
    </citation>
    <scope>NUCLEOTIDE SEQUENCE [LARGE SCALE GENOMIC DNA]</scope>
    <source>
        <strain evidence="5 6">CBS 600.67</strain>
    </source>
</reference>
<keyword evidence="3" id="KW-0539">Nucleus</keyword>
<keyword evidence="2" id="KW-0804">Transcription</keyword>
<keyword evidence="6" id="KW-1185">Reference proteome</keyword>
<gene>
    <name evidence="5" type="ORF">BDW59DRAFT_151326</name>
</gene>